<evidence type="ECO:0000313" key="3">
    <source>
        <dbReference type="Proteomes" id="UP000193498"/>
    </source>
</evidence>
<gene>
    <name evidence="2" type="ORF">K493DRAFT_360857</name>
</gene>
<dbReference type="InParanoid" id="A0A1Y1XE73"/>
<dbReference type="EMBL" id="MCFE01000623">
    <property type="protein sequence ID" value="ORX84007.1"/>
    <property type="molecule type" value="Genomic_DNA"/>
</dbReference>
<dbReference type="InterPro" id="IPR025337">
    <property type="entry name" value="Questin_oxidase-like"/>
</dbReference>
<dbReference type="GO" id="GO:0016491">
    <property type="term" value="F:oxidoreductase activity"/>
    <property type="evidence" value="ECO:0007669"/>
    <property type="project" value="UniProtKB-KW"/>
</dbReference>
<dbReference type="AlphaFoldDB" id="A0A1Y1XE73"/>
<dbReference type="PANTHER" id="PTHR35870:SF6">
    <property type="entry name" value="MGS207 PROTEIN"/>
    <property type="match status" value="1"/>
</dbReference>
<evidence type="ECO:0000256" key="1">
    <source>
        <dbReference type="ARBA" id="ARBA00023002"/>
    </source>
</evidence>
<proteinExistence type="predicted"/>
<evidence type="ECO:0000313" key="2">
    <source>
        <dbReference type="EMBL" id="ORX84007.1"/>
    </source>
</evidence>
<organism evidence="2 3">
    <name type="scientific">Basidiobolus meristosporus CBS 931.73</name>
    <dbReference type="NCBI Taxonomy" id="1314790"/>
    <lineage>
        <taxon>Eukaryota</taxon>
        <taxon>Fungi</taxon>
        <taxon>Fungi incertae sedis</taxon>
        <taxon>Zoopagomycota</taxon>
        <taxon>Entomophthoromycotina</taxon>
        <taxon>Basidiobolomycetes</taxon>
        <taxon>Basidiobolales</taxon>
        <taxon>Basidiobolaceae</taxon>
        <taxon>Basidiobolus</taxon>
    </lineage>
</organism>
<comment type="caution">
    <text evidence="2">The sequence shown here is derived from an EMBL/GenBank/DDBJ whole genome shotgun (WGS) entry which is preliminary data.</text>
</comment>
<reference evidence="2 3" key="1">
    <citation type="submission" date="2016-07" db="EMBL/GenBank/DDBJ databases">
        <title>Pervasive Adenine N6-methylation of Active Genes in Fungi.</title>
        <authorList>
            <consortium name="DOE Joint Genome Institute"/>
            <person name="Mondo S.J."/>
            <person name="Dannebaum R.O."/>
            <person name="Kuo R.C."/>
            <person name="Labutti K."/>
            <person name="Haridas S."/>
            <person name="Kuo A."/>
            <person name="Salamov A."/>
            <person name="Ahrendt S.R."/>
            <person name="Lipzen A."/>
            <person name="Sullivan W."/>
            <person name="Andreopoulos W.B."/>
            <person name="Clum A."/>
            <person name="Lindquist E."/>
            <person name="Daum C."/>
            <person name="Ramamoorthy G.K."/>
            <person name="Gryganskyi A."/>
            <person name="Culley D."/>
            <person name="Magnuson J.K."/>
            <person name="James T.Y."/>
            <person name="O'Malley M.A."/>
            <person name="Stajich J.E."/>
            <person name="Spatafora J.W."/>
            <person name="Visel A."/>
            <person name="Grigoriev I.V."/>
        </authorList>
    </citation>
    <scope>NUCLEOTIDE SEQUENCE [LARGE SCALE GENOMIC DNA]</scope>
    <source>
        <strain evidence="2 3">CBS 931.73</strain>
    </source>
</reference>
<keyword evidence="3" id="KW-1185">Reference proteome</keyword>
<evidence type="ECO:0008006" key="4">
    <source>
        <dbReference type="Google" id="ProtNLM"/>
    </source>
</evidence>
<dbReference type="OrthoDB" id="10004862at2759"/>
<keyword evidence="1" id="KW-0560">Oxidoreductase</keyword>
<sequence length="386" mass="44089">MSPSEEKNTFEELVAKNHREHGLFMEHDYHNHAVHLLGSLYDLGASAERMREMYRKLETRYLYKLPEPKYQVNRDNYREFVGKNDAYRDLVDFFEKEVGKLGFDGAFNRYVPSLLPGLCGHLVHPLIHLGYAVEFNNDLVLAEALAFGTLAYDAHGELIDKVLPTATSTDPVKIIEEVSKDTHYEDVDKGPAAESKFTRAIDAKHLEYTQKYFAAWDANFPGDDYAAKVYELSQAITLLFLGYSSSYRLNFFLCHVMTGFHAVRVLLPRLAKNDQVRALRLIWLTALFMYVAEGHPKPEWNEVNGYSIDRLPKDRNKAWEEVTKAAINDEDIHGHVVKSVRAMKELAKVYPEGESTWLHGCAKVTDLVKTEGDWGHDGALEKNTSK</sequence>
<protein>
    <recommendedName>
        <fullName evidence="4">Questin oxidase</fullName>
    </recommendedName>
</protein>
<accession>A0A1Y1XE73</accession>
<dbReference type="PANTHER" id="PTHR35870">
    <property type="entry name" value="PROTEIN, PUTATIVE (AFU_ORTHOLOGUE AFUA_5G03330)-RELATED"/>
    <property type="match status" value="1"/>
</dbReference>
<dbReference type="STRING" id="1314790.A0A1Y1XE73"/>
<dbReference type="Proteomes" id="UP000193498">
    <property type="component" value="Unassembled WGS sequence"/>
</dbReference>
<dbReference type="Pfam" id="PF14027">
    <property type="entry name" value="Questin_oxidase"/>
    <property type="match status" value="1"/>
</dbReference>
<name>A0A1Y1XE73_9FUNG</name>